<feature type="domain" description="YkoP-like" evidence="1">
    <location>
        <begin position="4"/>
        <end position="185"/>
    </location>
</feature>
<accession>A0ABS2PWW1</accession>
<proteinExistence type="predicted"/>
<reference evidence="2 3" key="1">
    <citation type="submission" date="2021-01" db="EMBL/GenBank/DDBJ databases">
        <title>Genomic Encyclopedia of Type Strains, Phase IV (KMG-IV): sequencing the most valuable type-strain genomes for metagenomic binning, comparative biology and taxonomic classification.</title>
        <authorList>
            <person name="Goeker M."/>
        </authorList>
    </citation>
    <scope>NUCLEOTIDE SEQUENCE [LARGE SCALE GENOMIC DNA]</scope>
    <source>
        <strain evidence="2 3">DSM 28236</strain>
    </source>
</reference>
<gene>
    <name evidence="2" type="ORF">JOD45_000145</name>
</gene>
<sequence>MWLRRLALTLWNIVDPIYYSFSHLNDIGKNERKSNIFRVKLTRYKGRDVTFPDGTEIRKNDLVVKIHLHNAKLLMEMHVLKNDIQRILHLYKQIKGSLPGVAKFVNEHPLNAHIKGIVGITMLNSRCEKLSFVKVEISSKCYKIFKYLAFLPIHLLSTSKISISKLKKHPPAYLFMTKQTLLERYLVKSKKLYNLEKNPAFMSEANNEQVPELGEI</sequence>
<organism evidence="2 3">
    <name type="scientific">Scopulibacillus daqui</name>
    <dbReference type="NCBI Taxonomy" id="1469162"/>
    <lineage>
        <taxon>Bacteria</taxon>
        <taxon>Bacillati</taxon>
        <taxon>Bacillota</taxon>
        <taxon>Bacilli</taxon>
        <taxon>Bacillales</taxon>
        <taxon>Sporolactobacillaceae</taxon>
        <taxon>Scopulibacillus</taxon>
    </lineage>
</organism>
<dbReference type="Proteomes" id="UP000808914">
    <property type="component" value="Unassembled WGS sequence"/>
</dbReference>
<evidence type="ECO:0000259" key="1">
    <source>
        <dbReference type="Pfam" id="PF22790"/>
    </source>
</evidence>
<dbReference type="EMBL" id="JAFBER010000001">
    <property type="protein sequence ID" value="MBM7643954.1"/>
    <property type="molecule type" value="Genomic_DNA"/>
</dbReference>
<dbReference type="InterPro" id="IPR054467">
    <property type="entry name" value="YkoP-like_dom"/>
</dbReference>
<evidence type="ECO:0000313" key="3">
    <source>
        <dbReference type="Proteomes" id="UP000808914"/>
    </source>
</evidence>
<name>A0ABS2PWW1_9BACL</name>
<keyword evidence="3" id="KW-1185">Reference proteome</keyword>
<protein>
    <recommendedName>
        <fullName evidence="1">YkoP-like domain-containing protein</fullName>
    </recommendedName>
</protein>
<comment type="caution">
    <text evidence="2">The sequence shown here is derived from an EMBL/GenBank/DDBJ whole genome shotgun (WGS) entry which is preliminary data.</text>
</comment>
<dbReference type="Pfam" id="PF22790">
    <property type="entry name" value="YkoP"/>
    <property type="match status" value="1"/>
</dbReference>
<evidence type="ECO:0000313" key="2">
    <source>
        <dbReference type="EMBL" id="MBM7643954.1"/>
    </source>
</evidence>
<dbReference type="RefSeq" id="WP_205001908.1">
    <property type="nucleotide sequence ID" value="NZ_JAFBER010000001.1"/>
</dbReference>